<comment type="caution">
    <text evidence="2">The sequence shown here is derived from an EMBL/GenBank/DDBJ whole genome shotgun (WGS) entry which is preliminary data.</text>
</comment>
<dbReference type="OrthoDB" id="359154at2759"/>
<evidence type="ECO:0000313" key="2">
    <source>
        <dbReference type="EMBL" id="KAF7995257.1"/>
    </source>
</evidence>
<dbReference type="GO" id="GO:0003735">
    <property type="term" value="F:structural constituent of ribosome"/>
    <property type="evidence" value="ECO:0007669"/>
    <property type="project" value="InterPro"/>
</dbReference>
<protein>
    <submittedName>
        <fullName evidence="2">Uncharacterized protein</fullName>
    </submittedName>
</protein>
<dbReference type="GO" id="GO:0005840">
    <property type="term" value="C:ribosome"/>
    <property type="evidence" value="ECO:0007669"/>
    <property type="project" value="InterPro"/>
</dbReference>
<dbReference type="EMBL" id="JACMRX010000002">
    <property type="protein sequence ID" value="KAF7995257.1"/>
    <property type="molecule type" value="Genomic_DNA"/>
</dbReference>
<comment type="similarity">
    <text evidence="1">Belongs to the universal ribosomal protein uL24 family.</text>
</comment>
<sequence>MNTKLNAMGKTKNFPGIMVLQEQPLNVLNDIALRYTEEGEHVRVSTRTGRIIPIPITQQQETIDYKAAPHLYNDQPKDTSKADAQKITYKAALKTFEMDIMEKMGIKED</sequence>
<evidence type="ECO:0000313" key="3">
    <source>
        <dbReference type="Proteomes" id="UP000639338"/>
    </source>
</evidence>
<proteinExistence type="inferred from homology"/>
<reference evidence="2 3" key="1">
    <citation type="submission" date="2020-08" db="EMBL/GenBank/DDBJ databases">
        <title>Aphidius gifuensis genome sequencing and assembly.</title>
        <authorList>
            <person name="Du Z."/>
        </authorList>
    </citation>
    <scope>NUCLEOTIDE SEQUENCE [LARGE SCALE GENOMIC DNA]</scope>
    <source>
        <strain evidence="2">YNYX2018</strain>
        <tissue evidence="2">Adults</tissue>
    </source>
</reference>
<dbReference type="Proteomes" id="UP000639338">
    <property type="component" value="Unassembled WGS sequence"/>
</dbReference>
<accession>A0A834Y1L9</accession>
<name>A0A834Y1L9_APHGI</name>
<dbReference type="PANTHER" id="PTHR12903">
    <property type="entry name" value="MITOCHONDRIAL RIBOSOMAL PROTEIN L24"/>
    <property type="match status" value="1"/>
</dbReference>
<evidence type="ECO:0000256" key="1">
    <source>
        <dbReference type="ARBA" id="ARBA00010618"/>
    </source>
</evidence>
<dbReference type="GO" id="GO:0006412">
    <property type="term" value="P:translation"/>
    <property type="evidence" value="ECO:0007669"/>
    <property type="project" value="InterPro"/>
</dbReference>
<dbReference type="InterPro" id="IPR003256">
    <property type="entry name" value="Ribosomal_uL24"/>
</dbReference>
<dbReference type="AlphaFoldDB" id="A0A834Y1L9"/>
<organism evidence="2 3">
    <name type="scientific">Aphidius gifuensis</name>
    <name type="common">Parasitoid wasp</name>
    <dbReference type="NCBI Taxonomy" id="684658"/>
    <lineage>
        <taxon>Eukaryota</taxon>
        <taxon>Metazoa</taxon>
        <taxon>Ecdysozoa</taxon>
        <taxon>Arthropoda</taxon>
        <taxon>Hexapoda</taxon>
        <taxon>Insecta</taxon>
        <taxon>Pterygota</taxon>
        <taxon>Neoptera</taxon>
        <taxon>Endopterygota</taxon>
        <taxon>Hymenoptera</taxon>
        <taxon>Apocrita</taxon>
        <taxon>Ichneumonoidea</taxon>
        <taxon>Braconidae</taxon>
        <taxon>Aphidiinae</taxon>
        <taxon>Aphidius</taxon>
    </lineage>
</organism>
<gene>
    <name evidence="2" type="ORF">HCN44_004729</name>
</gene>
<keyword evidence="3" id="KW-1185">Reference proteome</keyword>